<dbReference type="HAMAP" id="MF_03122">
    <property type="entry name" value="Ribosomal_eS1_euk"/>
    <property type="match status" value="1"/>
</dbReference>
<dbReference type="STRING" id="5786.F0ZQQ6"/>
<evidence type="ECO:0000256" key="3">
    <source>
        <dbReference type="ARBA" id="ARBA00023274"/>
    </source>
</evidence>
<dbReference type="GO" id="GO:0022627">
    <property type="term" value="C:cytosolic small ribosomal subunit"/>
    <property type="evidence" value="ECO:0007669"/>
    <property type="project" value="UniProtKB-UniRule"/>
</dbReference>
<dbReference type="InterPro" id="IPR027500">
    <property type="entry name" value="Ribosomal_eS1_euk"/>
</dbReference>
<accession>F0ZQQ6</accession>
<evidence type="ECO:0000313" key="6">
    <source>
        <dbReference type="Proteomes" id="UP000001064"/>
    </source>
</evidence>
<dbReference type="PANTHER" id="PTHR11830">
    <property type="entry name" value="40S RIBOSOMAL PROTEIN S3A"/>
    <property type="match status" value="1"/>
</dbReference>
<feature type="initiator methionine" description="Removed" evidence="4">
    <location>
        <position position="1"/>
    </location>
</feature>
<name>F0ZQQ6_DICPU</name>
<evidence type="ECO:0000256" key="4">
    <source>
        <dbReference type="HAMAP-Rule" id="MF_03122"/>
    </source>
</evidence>
<evidence type="ECO:0000313" key="5">
    <source>
        <dbReference type="EMBL" id="EGC33723.1"/>
    </source>
</evidence>
<evidence type="ECO:0000256" key="2">
    <source>
        <dbReference type="ARBA" id="ARBA00022980"/>
    </source>
</evidence>
<comment type="subcellular location">
    <subcellularLocation>
        <location evidence="4">Cytoplasm</location>
    </subcellularLocation>
</comment>
<dbReference type="KEGG" id="dpp:DICPUDRAFT_98478"/>
<comment type="similarity">
    <text evidence="4">Belongs to the eukaryotic ribosomal protein eS1 family.</text>
</comment>
<keyword evidence="3 4" id="KW-0687">Ribonucleoprotein</keyword>
<dbReference type="OMA" id="TRFKGHE"/>
<gene>
    <name evidence="5" type="ORF">DICPUDRAFT_98478</name>
</gene>
<dbReference type="InterPro" id="IPR001593">
    <property type="entry name" value="Ribosomal_eS1"/>
</dbReference>
<dbReference type="eggNOG" id="KOG1628">
    <property type="taxonomic scope" value="Eukaryota"/>
</dbReference>
<dbReference type="GO" id="GO:0006412">
    <property type="term" value="P:translation"/>
    <property type="evidence" value="ECO:0007669"/>
    <property type="project" value="UniProtKB-UniRule"/>
</dbReference>
<dbReference type="GeneID" id="10503104"/>
<keyword evidence="1 4" id="KW-0963">Cytoplasm</keyword>
<dbReference type="RefSeq" id="XP_003289762.1">
    <property type="nucleotide sequence ID" value="XM_003289714.1"/>
</dbReference>
<dbReference type="FunCoup" id="F0ZQQ6">
    <property type="interactions" value="497"/>
</dbReference>
<dbReference type="Proteomes" id="UP000001064">
    <property type="component" value="Unassembled WGS sequence"/>
</dbReference>
<keyword evidence="2 4" id="KW-0689">Ribosomal protein</keyword>
<dbReference type="AlphaFoldDB" id="F0ZQQ6"/>
<protein>
    <recommendedName>
        <fullName evidence="4">Small ribosomal subunit protein eS1</fullName>
    </recommendedName>
</protein>
<dbReference type="InParanoid" id="F0ZQQ6"/>
<organism evidence="5 6">
    <name type="scientific">Dictyostelium purpureum</name>
    <name type="common">Slime mold</name>
    <dbReference type="NCBI Taxonomy" id="5786"/>
    <lineage>
        <taxon>Eukaryota</taxon>
        <taxon>Amoebozoa</taxon>
        <taxon>Evosea</taxon>
        <taxon>Eumycetozoa</taxon>
        <taxon>Dictyostelia</taxon>
        <taxon>Dictyosteliales</taxon>
        <taxon>Dictyosteliaceae</taxon>
        <taxon>Dictyostelium</taxon>
    </lineage>
</organism>
<dbReference type="Pfam" id="PF01015">
    <property type="entry name" value="Ribosomal_S3Ae"/>
    <property type="match status" value="1"/>
</dbReference>
<dbReference type="SMART" id="SM01397">
    <property type="entry name" value="Ribosomal_S3Ae"/>
    <property type="match status" value="1"/>
</dbReference>
<keyword evidence="6" id="KW-1185">Reference proteome</keyword>
<evidence type="ECO:0000256" key="1">
    <source>
        <dbReference type="ARBA" id="ARBA00022490"/>
    </source>
</evidence>
<reference evidence="6" key="1">
    <citation type="journal article" date="2011" name="Genome Biol.">
        <title>Comparative genomics of the social amoebae Dictyostelium discoideum and Dictyostelium purpureum.</title>
        <authorList>
            <consortium name="US DOE Joint Genome Institute (JGI-PGF)"/>
            <person name="Sucgang R."/>
            <person name="Kuo A."/>
            <person name="Tian X."/>
            <person name="Salerno W."/>
            <person name="Parikh A."/>
            <person name="Feasley C.L."/>
            <person name="Dalin E."/>
            <person name="Tu H."/>
            <person name="Huang E."/>
            <person name="Barry K."/>
            <person name="Lindquist E."/>
            <person name="Shapiro H."/>
            <person name="Bruce D."/>
            <person name="Schmutz J."/>
            <person name="Salamov A."/>
            <person name="Fey P."/>
            <person name="Gaudet P."/>
            <person name="Anjard C."/>
            <person name="Babu M.M."/>
            <person name="Basu S."/>
            <person name="Bushmanova Y."/>
            <person name="van der Wel H."/>
            <person name="Katoh-Kurasawa M."/>
            <person name="Dinh C."/>
            <person name="Coutinho P.M."/>
            <person name="Saito T."/>
            <person name="Elias M."/>
            <person name="Schaap P."/>
            <person name="Kay R.R."/>
            <person name="Henrissat B."/>
            <person name="Eichinger L."/>
            <person name="Rivero F."/>
            <person name="Putnam N.H."/>
            <person name="West C.M."/>
            <person name="Loomis W.F."/>
            <person name="Chisholm R.L."/>
            <person name="Shaulsky G."/>
            <person name="Strassmann J.E."/>
            <person name="Queller D.C."/>
            <person name="Kuspa A."/>
            <person name="Grigoriev I.V."/>
        </authorList>
    </citation>
    <scope>NUCLEOTIDE SEQUENCE [LARGE SCALE GENOMIC DNA]</scope>
    <source>
        <strain evidence="6">QSDP1</strain>
    </source>
</reference>
<dbReference type="OrthoDB" id="9834376at2759"/>
<dbReference type="GO" id="GO:0003735">
    <property type="term" value="F:structural constituent of ribosome"/>
    <property type="evidence" value="ECO:0007669"/>
    <property type="project" value="UniProtKB-UniRule"/>
</dbReference>
<comment type="subunit">
    <text evidence="4">Component of the small ribosomal subunit. Mature ribosomes consist of a small (40S) and a large (60S) subunit. The 40S subunit contains about 33 different proteins and 1 molecule of RNA (18S). The 60S subunit contains about 49 different proteins and 3 molecules of RNA (25S, 5.8S and 5S).</text>
</comment>
<sequence length="271" mass="30363">MIIFFKKKKGSKKGGKKIDPFTRKEWYTVRAPGAFFKSGADNKLGFTPVNRTQGTKLASDGLKGRVFEVSLADMKDEESQVYRKIKLRAEDVEGRNVLTNFYGMDLTTDKLRSLIHKWANLIECFVDVKTTDGYVLRVFSICFTKKNEGQKKKTAYAKTSRIKAIRKKMVDIITETVSTNDLKTCVEYFIGGQVTGSSTDHAGQSLTLTEKIRVEISSQYPCHNVYLRKVKVLKAPKMDAVKLSEIYASTPMTSAPVEETGVAVEEVQATA</sequence>
<proteinExistence type="inferred from homology"/>
<dbReference type="EMBL" id="GL871129">
    <property type="protein sequence ID" value="EGC33723.1"/>
    <property type="molecule type" value="Genomic_DNA"/>
</dbReference>
<dbReference type="VEuPathDB" id="AmoebaDB:DICPUDRAFT_98478"/>
<dbReference type="GO" id="GO:0005829">
    <property type="term" value="C:cytosol"/>
    <property type="evidence" value="ECO:0000318"/>
    <property type="project" value="GO_Central"/>
</dbReference>